<dbReference type="PROSITE" id="PS51257">
    <property type="entry name" value="PROKAR_LIPOPROTEIN"/>
    <property type="match status" value="1"/>
</dbReference>
<keyword evidence="3" id="KW-1185">Reference proteome</keyword>
<proteinExistence type="predicted"/>
<evidence type="ECO:0000313" key="3">
    <source>
        <dbReference type="Proteomes" id="UP000632222"/>
    </source>
</evidence>
<dbReference type="EMBL" id="BMOD01000015">
    <property type="protein sequence ID" value="GGJ45334.1"/>
    <property type="molecule type" value="Genomic_DNA"/>
</dbReference>
<name>A0ABQ2D3X9_9DEIO</name>
<evidence type="ECO:0000256" key="1">
    <source>
        <dbReference type="SAM" id="SignalP"/>
    </source>
</evidence>
<protein>
    <recommendedName>
        <fullName evidence="4">HYR domain-containing protein</fullName>
    </recommendedName>
</protein>
<reference evidence="3" key="1">
    <citation type="journal article" date="2019" name="Int. J. Syst. Evol. Microbiol.">
        <title>The Global Catalogue of Microorganisms (GCM) 10K type strain sequencing project: providing services to taxonomists for standard genome sequencing and annotation.</title>
        <authorList>
            <consortium name="The Broad Institute Genomics Platform"/>
            <consortium name="The Broad Institute Genome Sequencing Center for Infectious Disease"/>
            <person name="Wu L."/>
            <person name="Ma J."/>
        </authorList>
    </citation>
    <scope>NUCLEOTIDE SEQUENCE [LARGE SCALE GENOMIC DNA]</scope>
    <source>
        <strain evidence="3">JCM 14370</strain>
    </source>
</reference>
<comment type="caution">
    <text evidence="2">The sequence shown here is derived from an EMBL/GenBank/DDBJ whole genome shotgun (WGS) entry which is preliminary data.</text>
</comment>
<dbReference type="SUPFAM" id="SSF69304">
    <property type="entry name" value="Tricorn protease N-terminal domain"/>
    <property type="match status" value="1"/>
</dbReference>
<organism evidence="2 3">
    <name type="scientific">Deinococcus roseus</name>
    <dbReference type="NCBI Taxonomy" id="392414"/>
    <lineage>
        <taxon>Bacteria</taxon>
        <taxon>Thermotogati</taxon>
        <taxon>Deinococcota</taxon>
        <taxon>Deinococci</taxon>
        <taxon>Deinococcales</taxon>
        <taxon>Deinococcaceae</taxon>
        <taxon>Deinococcus</taxon>
    </lineage>
</organism>
<sequence length="610" mass="65540">MLQMMFKPGKIKQGLFLALLLTACAQVPRPQTIQATQPPATDELVMPQAIQNSKVFIQVSSTVVELGSTVSLYAVPQQLGLITREVTWKVVSGPGTVSGGKNATFTAPTTGSGQTILQATSTENSALTGQVALNLTPKTAGQDVIQLTTNVAFSYDIVSVHVTSTYEVVEVTASVPNGPSTTLSKTGTNLYSGNLPLKGLPRGEQRIWVKVKDVKGNQQIRLYQFIADRNPALNVDYSLDDPYLVAADFFPVNASCTDDSGSCRITVKRNTVPVLSGVGSVNGSVDMQAFAGQVYPVSVIADDPGGNTLKYDFQVYVPNASLNTKMLVPGTIYDVDATRVLYTKAVPNGTTKLKYRSFATGVDTTLTLPLNGVPIGGKLFPDGVIYRTRPLGGGISWLFDSRDPGTNLTPSGHNWYAVSGYYLAYRTNDSQTFLRNLQTNTTTFLGTGLTGDLAPNGRLVSAPKLTDGTHDVYPVSNSTGVAIALFDGTQQILLRNYRLNGKAEIGVDYAVNNGYAAYTDYDSNGNRQVWLRLPTGAKVRKTFTSVSNVIAALGPNGELIVRRLGPGDLYTIDTAGNEKPLGLITRPYFVKFVDGKWNIVIFNGVFEPKP</sequence>
<evidence type="ECO:0000313" key="2">
    <source>
        <dbReference type="EMBL" id="GGJ45334.1"/>
    </source>
</evidence>
<feature type="chain" id="PRO_5046383939" description="HYR domain-containing protein" evidence="1">
    <location>
        <begin position="26"/>
        <end position="610"/>
    </location>
</feature>
<feature type="signal peptide" evidence="1">
    <location>
        <begin position="1"/>
        <end position="25"/>
    </location>
</feature>
<accession>A0ABQ2D3X9</accession>
<gene>
    <name evidence="2" type="ORF">GCM10008938_34550</name>
</gene>
<dbReference type="Proteomes" id="UP000632222">
    <property type="component" value="Unassembled WGS sequence"/>
</dbReference>
<keyword evidence="1" id="KW-0732">Signal</keyword>
<evidence type="ECO:0008006" key="4">
    <source>
        <dbReference type="Google" id="ProtNLM"/>
    </source>
</evidence>